<protein>
    <recommendedName>
        <fullName evidence="2">2-oxoglutarate dehydrogenase E1 component N-terminal domain-containing protein</fullName>
    </recommendedName>
</protein>
<reference evidence="3 4" key="1">
    <citation type="submission" date="2019-02" db="EMBL/GenBank/DDBJ databases">
        <title>Draft genome sequences of novel Actinobacteria.</title>
        <authorList>
            <person name="Sahin N."/>
            <person name="Ay H."/>
            <person name="Saygin H."/>
        </authorList>
    </citation>
    <scope>NUCLEOTIDE SEQUENCE [LARGE SCALE GENOMIC DNA]</scope>
    <source>
        <strain evidence="3 4">8K307</strain>
    </source>
</reference>
<dbReference type="Proteomes" id="UP000295217">
    <property type="component" value="Unassembled WGS sequence"/>
</dbReference>
<dbReference type="OrthoDB" id="9759785at2"/>
<dbReference type="InterPro" id="IPR032106">
    <property type="entry name" value="2-oxogl_dehyd_N"/>
</dbReference>
<gene>
    <name evidence="3" type="ORF">E1262_29745</name>
</gene>
<evidence type="ECO:0000313" key="4">
    <source>
        <dbReference type="Proteomes" id="UP000295217"/>
    </source>
</evidence>
<feature type="compositionally biased region" description="Low complexity" evidence="1">
    <location>
        <begin position="45"/>
        <end position="57"/>
    </location>
</feature>
<feature type="domain" description="2-oxoglutarate dehydrogenase E1 component N-terminal" evidence="2">
    <location>
        <begin position="10"/>
        <end position="41"/>
    </location>
</feature>
<organism evidence="3 4">
    <name type="scientific">Jiangella aurantiaca</name>
    <dbReference type="NCBI Taxonomy" id="2530373"/>
    <lineage>
        <taxon>Bacteria</taxon>
        <taxon>Bacillati</taxon>
        <taxon>Actinomycetota</taxon>
        <taxon>Actinomycetes</taxon>
        <taxon>Jiangellales</taxon>
        <taxon>Jiangellaceae</taxon>
        <taxon>Jiangella</taxon>
    </lineage>
</organism>
<feature type="compositionally biased region" description="Polar residues" evidence="1">
    <location>
        <begin position="64"/>
        <end position="73"/>
    </location>
</feature>
<evidence type="ECO:0000313" key="3">
    <source>
        <dbReference type="EMBL" id="TDD63886.1"/>
    </source>
</evidence>
<dbReference type="RefSeq" id="WP_132107961.1">
    <property type="nucleotide sequence ID" value="NZ_SMLB01000086.1"/>
</dbReference>
<feature type="region of interest" description="Disordered" evidence="1">
    <location>
        <begin position="42"/>
        <end position="79"/>
    </location>
</feature>
<keyword evidence="4" id="KW-1185">Reference proteome</keyword>
<name>A0A4R4ZZN5_9ACTN</name>
<evidence type="ECO:0000259" key="2">
    <source>
        <dbReference type="Pfam" id="PF16078"/>
    </source>
</evidence>
<dbReference type="Pfam" id="PF16078">
    <property type="entry name" value="2-oxogl_dehyd_N"/>
    <property type="match status" value="1"/>
</dbReference>
<dbReference type="EMBL" id="SMLB01000086">
    <property type="protein sequence ID" value="TDD63886.1"/>
    <property type="molecule type" value="Genomic_DNA"/>
</dbReference>
<proteinExistence type="predicted"/>
<evidence type="ECO:0000256" key="1">
    <source>
        <dbReference type="SAM" id="MobiDB-lite"/>
    </source>
</evidence>
<feature type="non-terminal residue" evidence="3">
    <location>
        <position position="79"/>
    </location>
</feature>
<sequence>MAPTGPESGFGPNEWLVEEFYESWLEDPSSVDPQWAEFFAERKAAGTAPAAPPAGRGDCPSPPRNTSHGSATRSAARPG</sequence>
<dbReference type="AlphaFoldDB" id="A0A4R4ZZN5"/>
<accession>A0A4R4ZZN5</accession>
<comment type="caution">
    <text evidence="3">The sequence shown here is derived from an EMBL/GenBank/DDBJ whole genome shotgun (WGS) entry which is preliminary data.</text>
</comment>